<dbReference type="OrthoDB" id="9783047at2"/>
<dbReference type="Pfam" id="PF25967">
    <property type="entry name" value="RND-MFP_C"/>
    <property type="match status" value="1"/>
</dbReference>
<dbReference type="GO" id="GO:0030313">
    <property type="term" value="C:cell envelope"/>
    <property type="evidence" value="ECO:0007669"/>
    <property type="project" value="UniProtKB-SubCell"/>
</dbReference>
<reference evidence="9 10" key="1">
    <citation type="submission" date="2019-04" db="EMBL/GenBank/DDBJ databases">
        <title>Azoarcus nasutitermitis sp. nov. isolated from termite nest.</title>
        <authorList>
            <person name="Lin S.-Y."/>
            <person name="Hameed A."/>
            <person name="Hsu Y.-H."/>
            <person name="Young C.-C."/>
        </authorList>
    </citation>
    <scope>NUCLEOTIDE SEQUENCE [LARGE SCALE GENOMIC DNA]</scope>
    <source>
        <strain evidence="9 10">CC-YHH838</strain>
    </source>
</reference>
<sequence length="400" mass="41961">MSLPRKPYLLAITAAVLLALGGSLAVLGVQSDAQAVAAPPPSPVDVATVASRQITDWQSYSGRLEAVDRVEIRPQVSGTLTEVHFHDGALVNKGDPLFTIDPRPYAAALEHAHAQLAAAEARAAYTAGELARGERLIADNAIARRDFEEKRNAAREAEANRLAARAALESARLNLEYTRITAPVAGKLSRAEVTVGNVVAAGPGSPPLTTLVSVVRMYAAFDVDEQSFLAIINGRQGEAGVPVHLGLANEDGHPRSGTVSSVDNRMDTSSGTIRVRAVFDNADGTLLPGLYARIRLGSSTPREALLIDEKAIGTDQDKRFVLVVDESNRSAYREVTLGAAQGPLRVVESGLQAGERIVVNGLQRARPGQTVQPNPVLMSGEAAPATPAASANDAGSAGRS</sequence>
<feature type="domain" description="Multidrug resistance protein MdtA-like beta-barrel" evidence="7">
    <location>
        <begin position="217"/>
        <end position="296"/>
    </location>
</feature>
<accession>A0A4S4B305</accession>
<feature type="region of interest" description="Disordered" evidence="4">
    <location>
        <begin position="368"/>
        <end position="400"/>
    </location>
</feature>
<dbReference type="FunFam" id="2.40.420.20:FF:000001">
    <property type="entry name" value="Efflux RND transporter periplasmic adaptor subunit"/>
    <property type="match status" value="1"/>
</dbReference>
<dbReference type="Gene3D" id="2.40.420.20">
    <property type="match status" value="1"/>
</dbReference>
<evidence type="ECO:0000256" key="3">
    <source>
        <dbReference type="SAM" id="Coils"/>
    </source>
</evidence>
<dbReference type="Gene3D" id="2.40.30.170">
    <property type="match status" value="1"/>
</dbReference>
<comment type="similarity">
    <text evidence="2">Belongs to the membrane fusion protein (MFP) (TC 8.A.1) family.</text>
</comment>
<dbReference type="Pfam" id="PF25944">
    <property type="entry name" value="Beta-barrel_RND"/>
    <property type="match status" value="1"/>
</dbReference>
<evidence type="ECO:0000259" key="6">
    <source>
        <dbReference type="Pfam" id="PF25917"/>
    </source>
</evidence>
<dbReference type="InterPro" id="IPR006143">
    <property type="entry name" value="RND_pump_MFP"/>
</dbReference>
<feature type="coiled-coil region" evidence="3">
    <location>
        <begin position="140"/>
        <end position="174"/>
    </location>
</feature>
<evidence type="ECO:0000259" key="8">
    <source>
        <dbReference type="Pfam" id="PF25967"/>
    </source>
</evidence>
<dbReference type="GO" id="GO:0046677">
    <property type="term" value="P:response to antibiotic"/>
    <property type="evidence" value="ECO:0007669"/>
    <property type="project" value="TreeGrafter"/>
</dbReference>
<dbReference type="NCBIfam" id="TIGR01730">
    <property type="entry name" value="RND_mfp"/>
    <property type="match status" value="1"/>
</dbReference>
<dbReference type="Gene3D" id="2.40.50.100">
    <property type="match status" value="1"/>
</dbReference>
<evidence type="ECO:0000256" key="1">
    <source>
        <dbReference type="ARBA" id="ARBA00004196"/>
    </source>
</evidence>
<dbReference type="GO" id="GO:0005886">
    <property type="term" value="C:plasma membrane"/>
    <property type="evidence" value="ECO:0007669"/>
    <property type="project" value="TreeGrafter"/>
</dbReference>
<evidence type="ECO:0000259" key="7">
    <source>
        <dbReference type="Pfam" id="PF25944"/>
    </source>
</evidence>
<dbReference type="InterPro" id="IPR058625">
    <property type="entry name" value="MdtA-like_BSH"/>
</dbReference>
<dbReference type="EMBL" id="SSOC01000001">
    <property type="protein sequence ID" value="THF66925.1"/>
    <property type="molecule type" value="Genomic_DNA"/>
</dbReference>
<dbReference type="RefSeq" id="WP_136346334.1">
    <property type="nucleotide sequence ID" value="NZ_SSOC01000001.1"/>
</dbReference>
<comment type="caution">
    <text evidence="9">The sequence shown here is derived from an EMBL/GenBank/DDBJ whole genome shotgun (WGS) entry which is preliminary data.</text>
</comment>
<proteinExistence type="inferred from homology"/>
<keyword evidence="10" id="KW-1185">Reference proteome</keyword>
<organism evidence="9 10">
    <name type="scientific">Pseudothauera nasutitermitis</name>
    <dbReference type="NCBI Taxonomy" id="2565930"/>
    <lineage>
        <taxon>Bacteria</taxon>
        <taxon>Pseudomonadati</taxon>
        <taxon>Pseudomonadota</taxon>
        <taxon>Betaproteobacteria</taxon>
        <taxon>Rhodocyclales</taxon>
        <taxon>Zoogloeaceae</taxon>
        <taxon>Pseudothauera</taxon>
    </lineage>
</organism>
<name>A0A4S4B305_9RHOO</name>
<keyword evidence="3" id="KW-0175">Coiled coil</keyword>
<comment type="subcellular location">
    <subcellularLocation>
        <location evidence="1">Cell envelope</location>
    </subcellularLocation>
</comment>
<evidence type="ECO:0000256" key="2">
    <source>
        <dbReference type="ARBA" id="ARBA00009477"/>
    </source>
</evidence>
<dbReference type="Pfam" id="PF25876">
    <property type="entry name" value="HH_MFP_RND"/>
    <property type="match status" value="1"/>
</dbReference>
<dbReference type="SUPFAM" id="SSF111369">
    <property type="entry name" value="HlyD-like secretion proteins"/>
    <property type="match status" value="1"/>
</dbReference>
<dbReference type="InterPro" id="IPR058626">
    <property type="entry name" value="MdtA-like_b-barrel"/>
</dbReference>
<feature type="compositionally biased region" description="Low complexity" evidence="4">
    <location>
        <begin position="379"/>
        <end position="400"/>
    </location>
</feature>
<evidence type="ECO:0000259" key="5">
    <source>
        <dbReference type="Pfam" id="PF25876"/>
    </source>
</evidence>
<dbReference type="Gene3D" id="1.10.287.470">
    <property type="entry name" value="Helix hairpin bin"/>
    <property type="match status" value="1"/>
</dbReference>
<dbReference type="PANTHER" id="PTHR30158">
    <property type="entry name" value="ACRA/E-RELATED COMPONENT OF DRUG EFFLUX TRANSPORTER"/>
    <property type="match status" value="1"/>
</dbReference>
<feature type="domain" description="Multidrug resistance protein MdtA-like barrel-sandwich hybrid" evidence="6">
    <location>
        <begin position="69"/>
        <end position="207"/>
    </location>
</feature>
<evidence type="ECO:0000256" key="4">
    <source>
        <dbReference type="SAM" id="MobiDB-lite"/>
    </source>
</evidence>
<dbReference type="PANTHER" id="PTHR30158:SF10">
    <property type="entry name" value="CATION EFFLUX PUMP"/>
    <property type="match status" value="1"/>
</dbReference>
<dbReference type="Proteomes" id="UP000308430">
    <property type="component" value="Unassembled WGS sequence"/>
</dbReference>
<dbReference type="GO" id="GO:0022857">
    <property type="term" value="F:transmembrane transporter activity"/>
    <property type="evidence" value="ECO:0007669"/>
    <property type="project" value="InterPro"/>
</dbReference>
<dbReference type="Pfam" id="PF25917">
    <property type="entry name" value="BSH_RND"/>
    <property type="match status" value="1"/>
</dbReference>
<dbReference type="AlphaFoldDB" id="A0A4S4B305"/>
<feature type="domain" description="Multidrug resistance protein MdtA-like C-terminal permuted SH3" evidence="8">
    <location>
        <begin position="304"/>
        <end position="364"/>
    </location>
</feature>
<protein>
    <submittedName>
        <fullName evidence="9">Efflux RND transporter periplasmic adaptor subunit</fullName>
    </submittedName>
</protein>
<dbReference type="InterPro" id="IPR058624">
    <property type="entry name" value="MdtA-like_HH"/>
</dbReference>
<evidence type="ECO:0000313" key="10">
    <source>
        <dbReference type="Proteomes" id="UP000308430"/>
    </source>
</evidence>
<dbReference type="InterPro" id="IPR058627">
    <property type="entry name" value="MdtA-like_C"/>
</dbReference>
<gene>
    <name evidence="9" type="ORF">E6C76_00585</name>
</gene>
<feature type="domain" description="Multidrug resistance protein MdtA-like alpha-helical hairpin" evidence="5">
    <location>
        <begin position="109"/>
        <end position="178"/>
    </location>
</feature>
<evidence type="ECO:0000313" key="9">
    <source>
        <dbReference type="EMBL" id="THF66925.1"/>
    </source>
</evidence>